<dbReference type="InterPro" id="IPR057309">
    <property type="entry name" value="PcsB_CC"/>
</dbReference>
<evidence type="ECO:0000256" key="2">
    <source>
        <dbReference type="SAM" id="Coils"/>
    </source>
</evidence>
<feature type="chain" id="PRO_5020551500" evidence="3">
    <location>
        <begin position="33"/>
        <end position="390"/>
    </location>
</feature>
<keyword evidence="2" id="KW-0175">Coiled coil</keyword>
<evidence type="ECO:0000259" key="5">
    <source>
        <dbReference type="Pfam" id="PF24568"/>
    </source>
</evidence>
<name>A0A4R1R649_9FIRM</name>
<dbReference type="InterPro" id="IPR042047">
    <property type="entry name" value="SleB_dom1"/>
</dbReference>
<dbReference type="Pfam" id="PF24568">
    <property type="entry name" value="CC_PcsB"/>
    <property type="match status" value="1"/>
</dbReference>
<dbReference type="GO" id="GO:0016787">
    <property type="term" value="F:hydrolase activity"/>
    <property type="evidence" value="ECO:0007669"/>
    <property type="project" value="UniProtKB-KW"/>
</dbReference>
<proteinExistence type="predicted"/>
<keyword evidence="7" id="KW-1185">Reference proteome</keyword>
<evidence type="ECO:0000259" key="4">
    <source>
        <dbReference type="Pfam" id="PF07486"/>
    </source>
</evidence>
<evidence type="ECO:0000256" key="3">
    <source>
        <dbReference type="SAM" id="SignalP"/>
    </source>
</evidence>
<protein>
    <submittedName>
        <fullName evidence="6">Cell wall hydrolase</fullName>
    </submittedName>
</protein>
<dbReference type="OrthoDB" id="9785345at2"/>
<feature type="signal peptide" evidence="3">
    <location>
        <begin position="1"/>
        <end position="32"/>
    </location>
</feature>
<sequence length="390" mass="43221">MKHTGKQNMAAVLIAVLLAGCIPMTTATTAYATDATRKKLQEAQNQKSQAQEDLNQTQEDLQNLNQEKDSLQGALNTLNSQLKEVSNNLEELETQIDDKEAEIEQTQEDLAEAKATEELQYESMKKRIQFIYETQDYVMLEMLFASANFSDFLNRSDYIDQLSAYDRKKLQEYTETKEQIQATEKQLEEEKKELDDYKAQVEVEKSRVSGLVGQTSTSIAGKKNEISQAEAEALAYEQSIKEQEENISKLQAQLAEEIRLSQLAAQSAWRDISEVGFAEGDRYLLANLIYCEAGGEGYAGQLAVGSVVINRVLSSVYPDSVVGVIYQGRQFSPVASGRLAIALAEGRATASCYQAADDAMKGNTNVGNCVYFRTPIEGLSGINIGGHVFY</sequence>
<feature type="coiled-coil region" evidence="2">
    <location>
        <begin position="33"/>
        <end position="116"/>
    </location>
</feature>
<dbReference type="Gene3D" id="6.10.250.3150">
    <property type="match status" value="1"/>
</dbReference>
<evidence type="ECO:0000256" key="1">
    <source>
        <dbReference type="ARBA" id="ARBA00022729"/>
    </source>
</evidence>
<dbReference type="InterPro" id="IPR011105">
    <property type="entry name" value="Cell_wall_hydrolase_SleB"/>
</dbReference>
<gene>
    <name evidence="6" type="ORF">EDD76_101128</name>
</gene>
<feature type="domain" description="Cell wall hydrolase SleB" evidence="4">
    <location>
        <begin position="295"/>
        <end position="390"/>
    </location>
</feature>
<evidence type="ECO:0000313" key="7">
    <source>
        <dbReference type="Proteomes" id="UP000295718"/>
    </source>
</evidence>
<dbReference type="PROSITE" id="PS51257">
    <property type="entry name" value="PROKAR_LIPOPROTEIN"/>
    <property type="match status" value="1"/>
</dbReference>
<feature type="coiled-coil region" evidence="2">
    <location>
        <begin position="170"/>
        <end position="260"/>
    </location>
</feature>
<reference evidence="6 7" key="1">
    <citation type="submission" date="2019-03" db="EMBL/GenBank/DDBJ databases">
        <title>Genomic Encyclopedia of Type Strains, Phase IV (KMG-IV): sequencing the most valuable type-strain genomes for metagenomic binning, comparative biology and taxonomic classification.</title>
        <authorList>
            <person name="Goeker M."/>
        </authorList>
    </citation>
    <scope>NUCLEOTIDE SEQUENCE [LARGE SCALE GENOMIC DNA]</scope>
    <source>
        <strain evidence="6 7">DSM 100556</strain>
    </source>
</reference>
<keyword evidence="6" id="KW-0378">Hydrolase</keyword>
<keyword evidence="1 3" id="KW-0732">Signal</keyword>
<dbReference type="AlphaFoldDB" id="A0A4R1R649"/>
<dbReference type="STRING" id="1469948.GCA_000732725_02641"/>
<evidence type="ECO:0000313" key="6">
    <source>
        <dbReference type="EMBL" id="TCL61031.1"/>
    </source>
</evidence>
<dbReference type="RefSeq" id="WP_031391319.1">
    <property type="nucleotide sequence ID" value="NZ_JPNB01000002.1"/>
</dbReference>
<dbReference type="Pfam" id="PF07486">
    <property type="entry name" value="Hydrolase_2"/>
    <property type="match status" value="1"/>
</dbReference>
<accession>A0A4R1R649</accession>
<organism evidence="6 7">
    <name type="scientific">Kineothrix alysoides</name>
    <dbReference type="NCBI Taxonomy" id="1469948"/>
    <lineage>
        <taxon>Bacteria</taxon>
        <taxon>Bacillati</taxon>
        <taxon>Bacillota</taxon>
        <taxon>Clostridia</taxon>
        <taxon>Lachnospirales</taxon>
        <taxon>Lachnospiraceae</taxon>
        <taxon>Kineothrix</taxon>
    </lineage>
</organism>
<dbReference type="Gene3D" id="1.10.10.2520">
    <property type="entry name" value="Cell wall hydrolase SleB, domain 1"/>
    <property type="match status" value="1"/>
</dbReference>
<dbReference type="EMBL" id="SLUO01000001">
    <property type="protein sequence ID" value="TCL61031.1"/>
    <property type="molecule type" value="Genomic_DNA"/>
</dbReference>
<dbReference type="Proteomes" id="UP000295718">
    <property type="component" value="Unassembled WGS sequence"/>
</dbReference>
<comment type="caution">
    <text evidence="6">The sequence shown here is derived from an EMBL/GenBank/DDBJ whole genome shotgun (WGS) entry which is preliminary data.</text>
</comment>
<feature type="domain" description="Peptidoglycan hydrolase PcsB coiled-coil" evidence="5">
    <location>
        <begin position="118"/>
        <end position="181"/>
    </location>
</feature>